<dbReference type="GO" id="GO:0008610">
    <property type="term" value="P:lipid biosynthetic process"/>
    <property type="evidence" value="ECO:0007669"/>
    <property type="project" value="TreeGrafter"/>
</dbReference>
<dbReference type="Pfam" id="PF00975">
    <property type="entry name" value="Thioesterase"/>
    <property type="match status" value="1"/>
</dbReference>
<reference evidence="3 4" key="1">
    <citation type="journal article" date="2019" name="Environ. Microbiol.">
        <title>The phytopathogenic nature of Dickeya aquatica 174/2 and the dynamic early evolution of Dickeya pathogenicity.</title>
        <authorList>
            <person name="Duprey A."/>
            <person name="Taib N."/>
            <person name="Leonard S."/>
            <person name="Garin T."/>
            <person name="Flandrois J.P."/>
            <person name="Nasser W."/>
            <person name="Brochier-Armanet C."/>
            <person name="Reverchon S."/>
        </authorList>
    </citation>
    <scope>NUCLEOTIDE SEQUENCE [LARGE SCALE GENOMIC DNA]</scope>
    <source>
        <strain evidence="3 4">NCPPB 569</strain>
    </source>
</reference>
<dbReference type="InterPro" id="IPR029058">
    <property type="entry name" value="AB_hydrolase_fold"/>
</dbReference>
<dbReference type="AlphaFoldDB" id="A0A5B8IIL9"/>
<comment type="similarity">
    <text evidence="1">Belongs to the thioesterase family.</text>
</comment>
<evidence type="ECO:0000313" key="4">
    <source>
        <dbReference type="Proteomes" id="UP000320591"/>
    </source>
</evidence>
<organism evidence="3 4">
    <name type="scientific">Dickeya poaceiphila</name>
    <dbReference type="NCBI Taxonomy" id="568768"/>
    <lineage>
        <taxon>Bacteria</taxon>
        <taxon>Pseudomonadati</taxon>
        <taxon>Pseudomonadota</taxon>
        <taxon>Gammaproteobacteria</taxon>
        <taxon>Enterobacterales</taxon>
        <taxon>Pectobacteriaceae</taxon>
        <taxon>Dickeya</taxon>
    </lineage>
</organism>
<dbReference type="InterPro" id="IPR012223">
    <property type="entry name" value="TEII"/>
</dbReference>
<dbReference type="SUPFAM" id="SSF53474">
    <property type="entry name" value="alpha/beta-Hydrolases"/>
    <property type="match status" value="1"/>
</dbReference>
<evidence type="ECO:0000259" key="2">
    <source>
        <dbReference type="Pfam" id="PF00975"/>
    </source>
</evidence>
<dbReference type="OrthoDB" id="8480037at2"/>
<dbReference type="EMBL" id="CP042220">
    <property type="protein sequence ID" value="QDX31417.1"/>
    <property type="molecule type" value="Genomic_DNA"/>
</dbReference>
<feature type="domain" description="Thioesterase" evidence="2">
    <location>
        <begin position="4"/>
        <end position="221"/>
    </location>
</feature>
<dbReference type="STRING" id="568768.GCA_000406125_00510"/>
<dbReference type="InterPro" id="IPR001031">
    <property type="entry name" value="Thioesterase"/>
</dbReference>
<dbReference type="Proteomes" id="UP000320591">
    <property type="component" value="Chromosome"/>
</dbReference>
<dbReference type="KEGG" id="dic:Dpoa569_0003438"/>
<dbReference type="PANTHER" id="PTHR11487">
    <property type="entry name" value="THIOESTERASE"/>
    <property type="match status" value="1"/>
</dbReference>
<dbReference type="RefSeq" id="WP_042868374.1">
    <property type="nucleotide sequence ID" value="NZ_CM001975.1"/>
</dbReference>
<name>A0A5B8IIL9_9GAMM</name>
<accession>A0A5B8IIL9</accession>
<keyword evidence="4" id="KW-1185">Reference proteome</keyword>
<dbReference type="PANTHER" id="PTHR11487:SF0">
    <property type="entry name" value="S-ACYL FATTY ACID SYNTHASE THIOESTERASE, MEDIUM CHAIN"/>
    <property type="match status" value="1"/>
</dbReference>
<evidence type="ECO:0000256" key="1">
    <source>
        <dbReference type="ARBA" id="ARBA00007169"/>
    </source>
</evidence>
<evidence type="ECO:0000313" key="3">
    <source>
        <dbReference type="EMBL" id="QDX31417.1"/>
    </source>
</evidence>
<proteinExistence type="inferred from homology"/>
<sequence length="230" mass="25051">MRCYAFGYAGSSDNAFIALNADWPRTLPLQQYVYPGRGSRMSDEFAPSLMMLARQAAEDIAGPEPVILLGYSFGALVAYETARYLRSQNRPVAGLVVCAMNAPHQQLPSRQVHTFDLPTLIVYLTTLGGTPAELLASTELMRWFAPVIQCDYRLLDAYRPESGDALDCPIVALYGEGDALTTLSGIAAWRDCTTVSFHSTAIAGGHFFLLNQPQSTLSSLFRLLSAALST</sequence>
<dbReference type="Gene3D" id="3.40.50.1820">
    <property type="entry name" value="alpha/beta hydrolase"/>
    <property type="match status" value="1"/>
</dbReference>
<protein>
    <submittedName>
        <fullName evidence="3">Thioesterase</fullName>
    </submittedName>
</protein>
<gene>
    <name evidence="3" type="ORF">Dpoa569_0003438</name>
</gene>